<feature type="domain" description="BPTI/Kunitz inhibitor" evidence="3">
    <location>
        <begin position="217"/>
        <end position="278"/>
    </location>
</feature>
<dbReference type="Gene3D" id="4.10.410.10">
    <property type="entry name" value="Pancreatic trypsin inhibitor Kunitz domain"/>
    <property type="match status" value="11"/>
</dbReference>
<dbReference type="CDD" id="cd00109">
    <property type="entry name" value="Kunitz-type"/>
    <property type="match status" value="6"/>
</dbReference>
<evidence type="ECO:0000313" key="5">
    <source>
        <dbReference type="Proteomes" id="UP000267029"/>
    </source>
</evidence>
<dbReference type="EMBL" id="UXSR01005187">
    <property type="protein sequence ID" value="VDD79252.1"/>
    <property type="molecule type" value="Genomic_DNA"/>
</dbReference>
<keyword evidence="1" id="KW-1015">Disulfide bond</keyword>
<dbReference type="PROSITE" id="PS50279">
    <property type="entry name" value="BPTI_KUNITZ_2"/>
    <property type="match status" value="8"/>
</dbReference>
<feature type="domain" description="BPTI/Kunitz inhibitor" evidence="3">
    <location>
        <begin position="817"/>
        <end position="880"/>
    </location>
</feature>
<protein>
    <recommendedName>
        <fullName evidence="3">BPTI/Kunitz inhibitor domain-containing protein</fullName>
    </recommendedName>
</protein>
<feature type="region of interest" description="Disordered" evidence="2">
    <location>
        <begin position="420"/>
        <end position="461"/>
    </location>
</feature>
<evidence type="ECO:0000313" key="4">
    <source>
        <dbReference type="EMBL" id="VDD79252.1"/>
    </source>
</evidence>
<dbReference type="SMART" id="SM00131">
    <property type="entry name" value="KU"/>
    <property type="match status" value="10"/>
</dbReference>
<dbReference type="InterPro" id="IPR036880">
    <property type="entry name" value="Kunitz_BPTI_sf"/>
</dbReference>
<sequence length="1327" mass="149422">MVSRCNETLAIYPAEYQEHTTSANESTVPADSTSTTQATFAVNESAFWAMVRQQETEFEEAQSKHLHVEHKITENHPMEITTTTPVTTTRQTPTTMVEFWTSEEAELTDTTSLLSTDAKLVSLKGLQGLLDPGYNKQIRKETKIEGSCFSIILENCRVMPLITTCSETEMTQDFLWYYDQIEKRCLVTSDCILNENRFESEADCESTCLPKSPLRRCLDPPQAGYAHCGYGTNKLGPTTTIQKAYFDKVLERCSWFVYLGCGGSDNQFSSIEECNKTCMSTEALTTIRQHSQEICELPHILSDGPTCEDLGQTSSRWYYDPKTQLCKEFGYSHCSGTANNFLSKSSCELFCGAKTLSQELICELPPEAGDCPLQQPHKMWYYDSGNGDCLAFTYTGCGGNENRFPSKAACRETCKPQAQEPEVKSTPVEPEDEELLVPEEGISVEPSSEEKGEHQGSATPRKPLTVFPLLIYDVTNFSPQSVDIEPCRKRPEPGQCVPIECENRTDCQTKRLVRWFFNPRTSNCENFQYSGCGGSANTFDSAQSCSIACKQRIMRPERDKRCDNNPKQDGCYSLPLPQHKEEVLPEPEVLFYFSVASGTCRAFHLKLDKEQCGREAYFTDGQECLKACAKSSPTEKDLPHRCFARKLNSGKIKCPIERHNISRWSYLPDLQQCVLFSECHSRDGPASSAWGNNFDTKELCETTCMPKGLKDVCRLPKDAGPCSGSHARYYYDPVKGKCSLFMYSGCLGNGNRFNTKAECEDACGALSQVYETGDSVTTTKVEVLDQVENVTPVPAEVFEEMRRIKIMYSERYPWDFCLQHHTYGTCPRPRRLHDGSADHSVHLTRYFFNRKSKKCEPYFYTGCGARGNHFETKIECDRVCTRRLRRSVAPVCDASKVEECPGSEMKVWIYEQEMGACRQIEACSSTQASSASASSYRFPFGIASSLFSLWPSHATTQIQPGTFASSSACYNQCLPRTPSGTDVTNICHMNPITSVSNECRMMGERWYFDVKDGYCRSYISCPVYGNNFADEETCNAACRPKHISACKPPKQYSPFKWLSKPSVTIADHLPPRQARARALSNRQFFQLIPTPSEVCRLPLDYGGCSKFLPRWYYNTEKRRCEQFSYGGCFGNSNRFLTKRECDNACTHNDVCGLPKPKEAEENEPSELRYYFNQNTGECEKFFFGGKIPHGNNFANEATCHSVCISSPSLLPVSVKINKMATSMERLASKFGNVAKQPIMSSGHKASCLSSPQLLNILKNETIHNCHPGGTVTELAYAYDSGSNTCFPTMIYVCLDYPNEPYRIKMLGRPLIFESQAHCENECHRSER</sequence>
<feature type="domain" description="BPTI/Kunitz inhibitor" evidence="3">
    <location>
        <begin position="1095"/>
        <end position="1145"/>
    </location>
</feature>
<evidence type="ECO:0000259" key="3">
    <source>
        <dbReference type="PROSITE" id="PS50279"/>
    </source>
</evidence>
<feature type="domain" description="BPTI/Kunitz inhibitor" evidence="3">
    <location>
        <begin position="362"/>
        <end position="414"/>
    </location>
</feature>
<feature type="domain" description="BPTI/Kunitz inhibitor" evidence="3">
    <location>
        <begin position="1151"/>
        <end position="1203"/>
    </location>
</feature>
<reference evidence="4 5" key="1">
    <citation type="submission" date="2018-10" db="EMBL/GenBank/DDBJ databases">
        <authorList>
            <consortium name="Pathogen Informatics"/>
        </authorList>
    </citation>
    <scope>NUCLEOTIDE SEQUENCE [LARGE SCALE GENOMIC DNA]</scope>
</reference>
<feature type="domain" description="BPTI/Kunitz inhibitor" evidence="3">
    <location>
        <begin position="713"/>
        <end position="763"/>
    </location>
</feature>
<evidence type="ECO:0000256" key="1">
    <source>
        <dbReference type="ARBA" id="ARBA00023157"/>
    </source>
</evidence>
<dbReference type="InterPro" id="IPR050098">
    <property type="entry name" value="TFPI/VKTCI-like"/>
</dbReference>
<dbReference type="Pfam" id="PF00014">
    <property type="entry name" value="Kunitz_BPTI"/>
    <property type="match status" value="9"/>
</dbReference>
<dbReference type="InterPro" id="IPR002223">
    <property type="entry name" value="Kunitz_BPTI"/>
</dbReference>
<evidence type="ECO:0000256" key="2">
    <source>
        <dbReference type="SAM" id="MobiDB-lite"/>
    </source>
</evidence>
<name>A0A0R3UE64_MESCO</name>
<dbReference type="FunFam" id="4.10.410.10:FF:000020">
    <property type="entry name" value="Collagen, type VI, alpha 3"/>
    <property type="match status" value="1"/>
</dbReference>
<feature type="domain" description="BPTI/Kunitz inhibitor" evidence="3">
    <location>
        <begin position="295"/>
        <end position="351"/>
    </location>
</feature>
<keyword evidence="5" id="KW-1185">Reference proteome</keyword>
<dbReference type="GO" id="GO:0004867">
    <property type="term" value="F:serine-type endopeptidase inhibitor activity"/>
    <property type="evidence" value="ECO:0007669"/>
    <property type="project" value="InterPro"/>
</dbReference>
<dbReference type="PANTHER" id="PTHR10083">
    <property type="entry name" value="KUNITZ-TYPE PROTEASE INHIBITOR-RELATED"/>
    <property type="match status" value="1"/>
</dbReference>
<dbReference type="InterPro" id="IPR020901">
    <property type="entry name" value="Prtase_inh_Kunz-CS"/>
</dbReference>
<gene>
    <name evidence="4" type="ORF">MCOS_LOCUS5255</name>
</gene>
<feature type="domain" description="BPTI/Kunitz inhibitor" evidence="3">
    <location>
        <begin position="487"/>
        <end position="549"/>
    </location>
</feature>
<proteinExistence type="predicted"/>
<dbReference type="SUPFAM" id="SSF57362">
    <property type="entry name" value="BPTI-like"/>
    <property type="match status" value="11"/>
</dbReference>
<dbReference type="PROSITE" id="PS00280">
    <property type="entry name" value="BPTI_KUNITZ_1"/>
    <property type="match status" value="5"/>
</dbReference>
<dbReference type="Proteomes" id="UP000267029">
    <property type="component" value="Unassembled WGS sequence"/>
</dbReference>
<accession>A0A0R3UE64</accession>
<dbReference type="PRINTS" id="PR00759">
    <property type="entry name" value="BASICPTASE"/>
</dbReference>
<dbReference type="OrthoDB" id="5950222at2759"/>
<organism evidence="4 5">
    <name type="scientific">Mesocestoides corti</name>
    <name type="common">Flatworm</name>
    <dbReference type="NCBI Taxonomy" id="53468"/>
    <lineage>
        <taxon>Eukaryota</taxon>
        <taxon>Metazoa</taxon>
        <taxon>Spiralia</taxon>
        <taxon>Lophotrochozoa</taxon>
        <taxon>Platyhelminthes</taxon>
        <taxon>Cestoda</taxon>
        <taxon>Eucestoda</taxon>
        <taxon>Cyclophyllidea</taxon>
        <taxon>Mesocestoididae</taxon>
        <taxon>Mesocestoides</taxon>
    </lineage>
</organism>